<dbReference type="GO" id="GO:0016832">
    <property type="term" value="F:aldehyde-lyase activity"/>
    <property type="evidence" value="ECO:0007669"/>
    <property type="project" value="TreeGrafter"/>
</dbReference>
<dbReference type="Pfam" id="PF00596">
    <property type="entry name" value="Aldolase_II"/>
    <property type="match status" value="1"/>
</dbReference>
<dbReference type="AlphaFoldDB" id="A0A7I8DE34"/>
<name>A0A7I8DE34_9BACL</name>
<evidence type="ECO:0000259" key="3">
    <source>
        <dbReference type="SMART" id="SM01007"/>
    </source>
</evidence>
<gene>
    <name evidence="4" type="ORF">skT53_32720</name>
</gene>
<dbReference type="EMBL" id="AP023366">
    <property type="protein sequence ID" value="BCJ88287.1"/>
    <property type="molecule type" value="Genomic_DNA"/>
</dbReference>
<dbReference type="InterPro" id="IPR036409">
    <property type="entry name" value="Aldolase_II/adducin_N_sf"/>
</dbReference>
<keyword evidence="5" id="KW-1185">Reference proteome</keyword>
<evidence type="ECO:0000313" key="5">
    <source>
        <dbReference type="Proteomes" id="UP000593802"/>
    </source>
</evidence>
<dbReference type="KEGG" id="eff:skT53_32720"/>
<evidence type="ECO:0000256" key="1">
    <source>
        <dbReference type="ARBA" id="ARBA00022723"/>
    </source>
</evidence>
<dbReference type="Gene3D" id="3.40.225.10">
    <property type="entry name" value="Class II aldolase/adducin N-terminal domain"/>
    <property type="match status" value="1"/>
</dbReference>
<organism evidence="4 5">
    <name type="scientific">Effusibacillus dendaii</name>
    <dbReference type="NCBI Taxonomy" id="2743772"/>
    <lineage>
        <taxon>Bacteria</taxon>
        <taxon>Bacillati</taxon>
        <taxon>Bacillota</taxon>
        <taxon>Bacilli</taxon>
        <taxon>Bacillales</taxon>
        <taxon>Alicyclobacillaceae</taxon>
        <taxon>Effusibacillus</taxon>
    </lineage>
</organism>
<dbReference type="InterPro" id="IPR001303">
    <property type="entry name" value="Aldolase_II/adducin_N"/>
</dbReference>
<dbReference type="RefSeq" id="WP_200758921.1">
    <property type="nucleotide sequence ID" value="NZ_AP023366.1"/>
</dbReference>
<evidence type="ECO:0000256" key="2">
    <source>
        <dbReference type="ARBA" id="ARBA00023239"/>
    </source>
</evidence>
<dbReference type="SMART" id="SM01007">
    <property type="entry name" value="Aldolase_II"/>
    <property type="match status" value="1"/>
</dbReference>
<dbReference type="PANTHER" id="PTHR22789">
    <property type="entry name" value="FUCULOSE PHOSPHATE ALDOLASE"/>
    <property type="match status" value="1"/>
</dbReference>
<protein>
    <submittedName>
        <fullName evidence="4">Aldolase</fullName>
    </submittedName>
</protein>
<evidence type="ECO:0000313" key="4">
    <source>
        <dbReference type="EMBL" id="BCJ88287.1"/>
    </source>
</evidence>
<keyword evidence="2" id="KW-0456">Lyase</keyword>
<feature type="domain" description="Class II aldolase/adducin N-terminal" evidence="3">
    <location>
        <begin position="11"/>
        <end position="193"/>
    </location>
</feature>
<dbReference type="SUPFAM" id="SSF53639">
    <property type="entry name" value="AraD/HMP-PK domain-like"/>
    <property type="match status" value="1"/>
</dbReference>
<dbReference type="PANTHER" id="PTHR22789:SF0">
    <property type="entry name" value="3-OXO-TETRONATE 4-PHOSPHATE DECARBOXYLASE-RELATED"/>
    <property type="match status" value="1"/>
</dbReference>
<keyword evidence="1" id="KW-0479">Metal-binding</keyword>
<accession>A0A7I8DE34</accession>
<reference evidence="4 5" key="1">
    <citation type="submission" date="2020-08" db="EMBL/GenBank/DDBJ databases">
        <title>Complete Genome Sequence of Effusibacillus dendaii Strain skT53, Isolated from Farmland soil.</title>
        <authorList>
            <person name="Konishi T."/>
            <person name="Kawasaki H."/>
        </authorList>
    </citation>
    <scope>NUCLEOTIDE SEQUENCE [LARGE SCALE GENOMIC DNA]</scope>
    <source>
        <strain evidence="5">skT53</strain>
    </source>
</reference>
<dbReference type="InterPro" id="IPR050197">
    <property type="entry name" value="Aldolase_class_II_sugar_metab"/>
</dbReference>
<dbReference type="Proteomes" id="UP000593802">
    <property type="component" value="Chromosome"/>
</dbReference>
<sequence length="222" mass="23957">MQREQVNQAKQQLIAAAEKLSSAGVMFRGEHANLSARVGDDSMVMTRGGNISHLTMDSFAVVRLDETVVEGEVDPVTAEVIHMHAAVYRAKATVGAVIHNHAPNVTVFAVAKEPLPVAYEPLLRFGVTEPIPVVSWAPRGSQESVSRIVDIVTDRPGVPAVMLANHGVLAFGKDPVQTAQLIATLDEAAELILKARLIGGEKPLPDQALEQVRTRMEQFSSR</sequence>
<proteinExistence type="predicted"/>
<dbReference type="GO" id="GO:0019323">
    <property type="term" value="P:pentose catabolic process"/>
    <property type="evidence" value="ECO:0007669"/>
    <property type="project" value="TreeGrafter"/>
</dbReference>
<dbReference type="GO" id="GO:0046872">
    <property type="term" value="F:metal ion binding"/>
    <property type="evidence" value="ECO:0007669"/>
    <property type="project" value="UniProtKB-KW"/>
</dbReference>
<dbReference type="GO" id="GO:0005829">
    <property type="term" value="C:cytosol"/>
    <property type="evidence" value="ECO:0007669"/>
    <property type="project" value="TreeGrafter"/>
</dbReference>